<dbReference type="Proteomes" id="UP000050996">
    <property type="component" value="Unassembled WGS sequence"/>
</dbReference>
<proteinExistence type="predicted"/>
<dbReference type="InterPro" id="IPR011990">
    <property type="entry name" value="TPR-like_helical_dom_sf"/>
</dbReference>
<dbReference type="PANTHER" id="PTHR44395:SF1">
    <property type="entry name" value="PROTEIN O-MANNOSYL-TRANSFERASE TMTC3"/>
    <property type="match status" value="1"/>
</dbReference>
<sequence length="304" mass="35615">MNLNQKAIELLEENKYDESLILFKEAVGRSRDIQSLNNLAWIYCNEEDNDINALPLLEEILRMNPKSHFPYNLLGEIYCRQVKWESAKDILEKAISIQPSKPAYNNLAVANYHLGHIEEASKYFLLGSEPSDLAMYSHIRCLIELDNKSEAKCKLDAFSEDDNEFVGEVEVADLYVELGCYEEAITWFKKGWNNYAKQPKWISRYIYSLLKMYNPILAKELLSEGINEKIIDIKEAYEEECDEDWSEKDKQVYIKELLNDKKEYEQMFEKITSGYIPTMEFDTTIQTACYLFGCNRHNHPEYHG</sequence>
<dbReference type="PANTHER" id="PTHR44395">
    <property type="match status" value="1"/>
</dbReference>
<keyword evidence="1" id="KW-0802">TPR repeat</keyword>
<dbReference type="STRING" id="1637975.AN957_00975"/>
<dbReference type="EMBL" id="LJIX01000003">
    <property type="protein sequence ID" value="KQL27541.1"/>
    <property type="molecule type" value="Genomic_DNA"/>
</dbReference>
<dbReference type="InterPro" id="IPR019734">
    <property type="entry name" value="TPR_rpt"/>
</dbReference>
<protein>
    <submittedName>
        <fullName evidence="2">Uncharacterized protein</fullName>
    </submittedName>
</protein>
<keyword evidence="3" id="KW-1185">Reference proteome</keyword>
<dbReference type="SMART" id="SM00028">
    <property type="entry name" value="TPR"/>
    <property type="match status" value="2"/>
</dbReference>
<comment type="caution">
    <text evidence="2">The sequence shown here is derived from an EMBL/GenBank/DDBJ whole genome shotgun (WGS) entry which is preliminary data.</text>
</comment>
<dbReference type="PROSITE" id="PS50005">
    <property type="entry name" value="TPR"/>
    <property type="match status" value="1"/>
</dbReference>
<evidence type="ECO:0000313" key="3">
    <source>
        <dbReference type="Proteomes" id="UP000050996"/>
    </source>
</evidence>
<evidence type="ECO:0000313" key="2">
    <source>
        <dbReference type="EMBL" id="KQL27541.1"/>
    </source>
</evidence>
<accession>A0A0Q3TX97</accession>
<dbReference type="SUPFAM" id="SSF48452">
    <property type="entry name" value="TPR-like"/>
    <property type="match status" value="1"/>
</dbReference>
<organism evidence="2 3">
    <name type="scientific">Cytobacillus solani</name>
    <dbReference type="NCBI Taxonomy" id="1637975"/>
    <lineage>
        <taxon>Bacteria</taxon>
        <taxon>Bacillati</taxon>
        <taxon>Bacillota</taxon>
        <taxon>Bacilli</taxon>
        <taxon>Bacillales</taxon>
        <taxon>Bacillaceae</taxon>
        <taxon>Cytobacillus</taxon>
    </lineage>
</organism>
<dbReference type="Gene3D" id="1.25.40.10">
    <property type="entry name" value="Tetratricopeptide repeat domain"/>
    <property type="match status" value="1"/>
</dbReference>
<dbReference type="AlphaFoldDB" id="A0A0Q3TX97"/>
<feature type="repeat" description="TPR" evidence="1">
    <location>
        <begin position="68"/>
        <end position="101"/>
    </location>
</feature>
<name>A0A0Q3TX97_9BACI</name>
<reference evidence="2 3" key="1">
    <citation type="submission" date="2015-09" db="EMBL/GenBank/DDBJ databases">
        <title>Genome sequencing project for genomic taxonomy and phylogenomics of Bacillus-like bacteria.</title>
        <authorList>
            <person name="Liu B."/>
            <person name="Wang J."/>
            <person name="Zhu Y."/>
            <person name="Liu G."/>
            <person name="Chen Q."/>
            <person name="Chen Z."/>
            <person name="Lan J."/>
            <person name="Che J."/>
            <person name="Ge C."/>
            <person name="Shi H."/>
            <person name="Pan Z."/>
            <person name="Liu X."/>
        </authorList>
    </citation>
    <scope>NUCLEOTIDE SEQUENCE [LARGE SCALE GENOMIC DNA]</scope>
    <source>
        <strain evidence="2 3">FJAT-18043</strain>
    </source>
</reference>
<dbReference type="RefSeq" id="WP_056681811.1">
    <property type="nucleotide sequence ID" value="NZ_LJIX01000003.1"/>
</dbReference>
<evidence type="ECO:0000256" key="1">
    <source>
        <dbReference type="PROSITE-ProRule" id="PRU00339"/>
    </source>
</evidence>
<gene>
    <name evidence="2" type="ORF">AN957_00975</name>
</gene>
<dbReference type="PATRIC" id="fig|1637975.4.peg.5546"/>